<keyword evidence="8" id="KW-1185">Reference proteome</keyword>
<keyword evidence="2 5" id="KW-0863">Zinc-finger</keyword>
<name>A0A665TPD2_ECHNA</name>
<dbReference type="Pfam" id="PF05485">
    <property type="entry name" value="THAP"/>
    <property type="match status" value="1"/>
</dbReference>
<dbReference type="GO" id="GO:0003677">
    <property type="term" value="F:DNA binding"/>
    <property type="evidence" value="ECO:0007669"/>
    <property type="project" value="UniProtKB-UniRule"/>
</dbReference>
<reference evidence="7" key="1">
    <citation type="submission" date="2021-04" db="EMBL/GenBank/DDBJ databases">
        <authorList>
            <consortium name="Wellcome Sanger Institute Data Sharing"/>
        </authorList>
    </citation>
    <scope>NUCLEOTIDE SEQUENCE [LARGE SCALE GENOMIC DNA]</scope>
</reference>
<sequence length="102" mass="11705">MVTCCAVHCANRQGCKPNTAFHRIPLEAERQRRWRAAINRNDWQPFKCSRVCSERERRKNTCYKADVNLAPLKTEDTLSSPSLTHPSLPQLQMAAARDILEP</sequence>
<dbReference type="SUPFAM" id="SSF57716">
    <property type="entry name" value="Glucocorticoid receptor-like (DNA-binding domain)"/>
    <property type="match status" value="1"/>
</dbReference>
<dbReference type="GO" id="GO:0008270">
    <property type="term" value="F:zinc ion binding"/>
    <property type="evidence" value="ECO:0007669"/>
    <property type="project" value="UniProtKB-KW"/>
</dbReference>
<dbReference type="InParanoid" id="A0A665TPD2"/>
<dbReference type="InterPro" id="IPR006612">
    <property type="entry name" value="THAP_Znf"/>
</dbReference>
<evidence type="ECO:0000259" key="6">
    <source>
        <dbReference type="PROSITE" id="PS50950"/>
    </source>
</evidence>
<evidence type="ECO:0000256" key="4">
    <source>
        <dbReference type="ARBA" id="ARBA00023125"/>
    </source>
</evidence>
<evidence type="ECO:0000256" key="1">
    <source>
        <dbReference type="ARBA" id="ARBA00022723"/>
    </source>
</evidence>
<keyword evidence="1" id="KW-0479">Metal-binding</keyword>
<dbReference type="Ensembl" id="ENSENLT00000005104.1">
    <property type="protein sequence ID" value="ENSENLP00000004846.1"/>
    <property type="gene ID" value="ENSENLG00000002407.1"/>
</dbReference>
<accession>A0A665TPD2</accession>
<evidence type="ECO:0000256" key="3">
    <source>
        <dbReference type="ARBA" id="ARBA00022833"/>
    </source>
</evidence>
<evidence type="ECO:0000313" key="7">
    <source>
        <dbReference type="Ensembl" id="ENSENLP00000004846.1"/>
    </source>
</evidence>
<evidence type="ECO:0000313" key="8">
    <source>
        <dbReference type="Proteomes" id="UP000472264"/>
    </source>
</evidence>
<evidence type="ECO:0000256" key="5">
    <source>
        <dbReference type="PROSITE-ProRule" id="PRU00309"/>
    </source>
</evidence>
<protein>
    <recommendedName>
        <fullName evidence="6">THAP-type domain-containing protein</fullName>
    </recommendedName>
</protein>
<feature type="domain" description="THAP-type" evidence="6">
    <location>
        <begin position="1"/>
        <end position="84"/>
    </location>
</feature>
<dbReference type="AlphaFoldDB" id="A0A665TPD2"/>
<reference evidence="7" key="3">
    <citation type="submission" date="2025-09" db="UniProtKB">
        <authorList>
            <consortium name="Ensembl"/>
        </authorList>
    </citation>
    <scope>IDENTIFICATION</scope>
</reference>
<reference evidence="7" key="2">
    <citation type="submission" date="2025-08" db="UniProtKB">
        <authorList>
            <consortium name="Ensembl"/>
        </authorList>
    </citation>
    <scope>IDENTIFICATION</scope>
</reference>
<proteinExistence type="predicted"/>
<dbReference type="Proteomes" id="UP000472264">
    <property type="component" value="Chromosome 14"/>
</dbReference>
<dbReference type="PROSITE" id="PS50950">
    <property type="entry name" value="ZF_THAP"/>
    <property type="match status" value="1"/>
</dbReference>
<keyword evidence="4 5" id="KW-0238">DNA-binding</keyword>
<organism evidence="7 8">
    <name type="scientific">Echeneis naucrates</name>
    <name type="common">Live sharksucker</name>
    <dbReference type="NCBI Taxonomy" id="173247"/>
    <lineage>
        <taxon>Eukaryota</taxon>
        <taxon>Metazoa</taxon>
        <taxon>Chordata</taxon>
        <taxon>Craniata</taxon>
        <taxon>Vertebrata</taxon>
        <taxon>Euteleostomi</taxon>
        <taxon>Actinopterygii</taxon>
        <taxon>Neopterygii</taxon>
        <taxon>Teleostei</taxon>
        <taxon>Neoteleostei</taxon>
        <taxon>Acanthomorphata</taxon>
        <taxon>Carangaria</taxon>
        <taxon>Carangiformes</taxon>
        <taxon>Echeneidae</taxon>
        <taxon>Echeneis</taxon>
    </lineage>
</organism>
<keyword evidence="3" id="KW-0862">Zinc</keyword>
<evidence type="ECO:0000256" key="2">
    <source>
        <dbReference type="ARBA" id="ARBA00022771"/>
    </source>
</evidence>